<reference evidence="2 3" key="1">
    <citation type="submission" date="2020-07" db="EMBL/GenBank/DDBJ databases">
        <authorList>
            <person name="Feng X."/>
        </authorList>
    </citation>
    <scope>NUCLEOTIDE SEQUENCE [LARGE SCALE GENOMIC DNA]</scope>
    <source>
        <strain evidence="2 3">JCM14086</strain>
    </source>
</reference>
<keyword evidence="3" id="KW-1185">Reference proteome</keyword>
<evidence type="ECO:0000313" key="3">
    <source>
        <dbReference type="Proteomes" id="UP000525652"/>
    </source>
</evidence>
<accession>A0A7X1E523</accession>
<evidence type="ECO:0000313" key="2">
    <source>
        <dbReference type="EMBL" id="MBC2602598.1"/>
    </source>
</evidence>
<keyword evidence="1" id="KW-1133">Transmembrane helix</keyword>
<keyword evidence="1" id="KW-0472">Membrane</keyword>
<protein>
    <recommendedName>
        <fullName evidence="4">Verru_Chthon cassette protein A</fullName>
    </recommendedName>
</protein>
<proteinExistence type="predicted"/>
<evidence type="ECO:0008006" key="4">
    <source>
        <dbReference type="Google" id="ProtNLM"/>
    </source>
</evidence>
<dbReference type="EMBL" id="JACHVA010000101">
    <property type="protein sequence ID" value="MBC2602598.1"/>
    <property type="molecule type" value="Genomic_DNA"/>
</dbReference>
<gene>
    <name evidence="2" type="ORF">H5P30_12520</name>
</gene>
<evidence type="ECO:0000256" key="1">
    <source>
        <dbReference type="SAM" id="Phobius"/>
    </source>
</evidence>
<dbReference type="AlphaFoldDB" id="A0A7X1E523"/>
<feature type="transmembrane region" description="Helical" evidence="1">
    <location>
        <begin position="34"/>
        <end position="59"/>
    </location>
</feature>
<dbReference type="RefSeq" id="WP_185693265.1">
    <property type="nucleotide sequence ID" value="NZ_JACHVA010000101.1"/>
</dbReference>
<name>A0A7X1E523_9BACT</name>
<organism evidence="2 3">
    <name type="scientific">Puniceicoccus vermicola</name>
    <dbReference type="NCBI Taxonomy" id="388746"/>
    <lineage>
        <taxon>Bacteria</taxon>
        <taxon>Pseudomonadati</taxon>
        <taxon>Verrucomicrobiota</taxon>
        <taxon>Opitutia</taxon>
        <taxon>Puniceicoccales</taxon>
        <taxon>Puniceicoccaceae</taxon>
        <taxon>Puniceicoccus</taxon>
    </lineage>
</organism>
<sequence>MRNFRKGRLSVARADRSAIHSGGGTILGSKNPGFALVIALSLMAFIVLLLFSVSVMVGVEISTAEKQKYRILARQNALLGVQVAMGDTQVALGLDTRVTATAARRDSDPYDGDDLDETTGALIVDGLDRDRQQWTGVWDAARDAEGYPMTTFRHWLVSGFSNDHVFVEADTDTGSTPFQNPLEILPGPNPVTVGLEEIASRGGFAFWVGDEGVKAKVNLSSSPVVSDSSSPSRFGVGAVDGFDWFDSNQLTEVGRVLNQPSWNLLAIRTGGQGAVDSVAQRFHDVTPYSYGVFANTIDGGLKKDLTTALFDTTDFPIGQVFGPLADLANPLEDVGGPDWDQVRSWVNTSTNSEGALLPREETQTQAGISPLIAAFQIYMVPGWRVVDGLVKLDLYAMPAVVLWNPYNVPIGASDYVVEAASIVPKGVSWDIDDAYIEKIWQGLAYSLSLDENPAGLTTDSGGSLHIGSVSFDTQEEWDHFFNDPAQFRLEGVELEPGEAVVFTPTSPIQEYDLLDPQATLSPGFRPGFAFRIPLTGRDFAYDEDLHDDNPDTYPFTYQLVVKLINNALGLQLYKDSVAPGNLLQTMVRMGNGPEWDLNSGYVQLQRAPGTGPITDLSYGAGFKLVHNYVVNLPFWNSSGARSLPDSYKWLAHFNPRAAHHGPIPVVFEKGNKGTQVNKVSPNPTFSGNFLRGDISNHMQQGFNIAADDQSVSVGSDNNYRSVLFQVSPERGELHSLGQLSQASLFRSPDENTDFKLYDAYDYARFGNQLPAYAIGNGRASPMIPLDQTEVNWTTRYQYTNPNMNFLGVHHDYSYKLNEGLWDRYFFSTLEVEGGGYEPGFDRYVLKESLSPPATMDEVAGNLMIDGPFNVNSTSVDAWKALLASYYYEDVIRSDGTTEVADLVDPESPLLRVDRPVGDAFDSGSENYYSDSAYDGYRVLLPDEIDTLAEKIVEEIKLRGPFASMAEFVNRSPNLDHTNRLAGESVDDFRLQGLLSRAIEKAELNDELRSPGTQTSYSGVPDLIPEVEEGDRSEDLPGWLSQFDLLARLGSVLTTRSDTFRVRAYGEVTDPLTGAKVSTAVCEAVMQRLPEFVDSVGNDPEDDLDSLNPFNESFGRRFVVVDLRWLEDLEI</sequence>
<keyword evidence="1" id="KW-0812">Transmembrane</keyword>
<comment type="caution">
    <text evidence="2">The sequence shown here is derived from an EMBL/GenBank/DDBJ whole genome shotgun (WGS) entry which is preliminary data.</text>
</comment>
<dbReference type="Proteomes" id="UP000525652">
    <property type="component" value="Unassembled WGS sequence"/>
</dbReference>